<dbReference type="EMBL" id="MHMQ01000003">
    <property type="protein sequence ID" value="OGZ31346.1"/>
    <property type="molecule type" value="Genomic_DNA"/>
</dbReference>
<proteinExistence type="predicted"/>
<evidence type="ECO:0000313" key="3">
    <source>
        <dbReference type="Proteomes" id="UP000177486"/>
    </source>
</evidence>
<gene>
    <name evidence="2" type="ORF">A2931_03180</name>
</gene>
<feature type="transmembrane region" description="Helical" evidence="1">
    <location>
        <begin position="27"/>
        <end position="49"/>
    </location>
</feature>
<keyword evidence="1" id="KW-0812">Transmembrane</keyword>
<name>A0A1G2EZS2_9BACT</name>
<dbReference type="AlphaFoldDB" id="A0A1G2EZS2"/>
<dbReference type="Proteomes" id="UP000177486">
    <property type="component" value="Unassembled WGS sequence"/>
</dbReference>
<reference evidence="2 3" key="1">
    <citation type="journal article" date="2016" name="Nat. Commun.">
        <title>Thousands of microbial genomes shed light on interconnected biogeochemical processes in an aquifer system.</title>
        <authorList>
            <person name="Anantharaman K."/>
            <person name="Brown C.T."/>
            <person name="Hug L.A."/>
            <person name="Sharon I."/>
            <person name="Castelle C.J."/>
            <person name="Probst A.J."/>
            <person name="Thomas B.C."/>
            <person name="Singh A."/>
            <person name="Wilkins M.J."/>
            <person name="Karaoz U."/>
            <person name="Brodie E.L."/>
            <person name="Williams K.H."/>
            <person name="Hubbard S.S."/>
            <person name="Banfield J.F."/>
        </authorList>
    </citation>
    <scope>NUCLEOTIDE SEQUENCE [LARGE SCALE GENOMIC DNA]</scope>
</reference>
<evidence type="ECO:0000313" key="2">
    <source>
        <dbReference type="EMBL" id="OGZ31346.1"/>
    </source>
</evidence>
<accession>A0A1G2EZS2</accession>
<comment type="caution">
    <text evidence="2">The sequence shown here is derived from an EMBL/GenBank/DDBJ whole genome shotgun (WGS) entry which is preliminary data.</text>
</comment>
<protein>
    <recommendedName>
        <fullName evidence="4">Type 4 fimbrial biogenesis protein PilX N-terminal domain-containing protein</fullName>
    </recommendedName>
</protein>
<evidence type="ECO:0008006" key="4">
    <source>
        <dbReference type="Google" id="ProtNLM"/>
    </source>
</evidence>
<evidence type="ECO:0000256" key="1">
    <source>
        <dbReference type="SAM" id="Phobius"/>
    </source>
</evidence>
<organism evidence="2 3">
    <name type="scientific">Candidatus Niyogibacteria bacterium RIFCSPLOWO2_01_FULL_45_48</name>
    <dbReference type="NCBI Taxonomy" id="1801724"/>
    <lineage>
        <taxon>Bacteria</taxon>
        <taxon>Candidatus Niyogiibacteriota</taxon>
    </lineage>
</organism>
<keyword evidence="1" id="KW-0472">Membrane</keyword>
<keyword evidence="1" id="KW-1133">Transmembrane helix</keyword>
<sequence length="413" mass="44104">MKIKNLKFKIKNYCEGQAPRHNSGQAALVMVFFLFFISVAATGGLASFASSELKSANTLIKSKQIRSYTEGSSEDAAYRVIVGKNVPSQFSYAEGGLSATTTATLIYDDEGNVDSVDILTDGAQANIKRKINVLMEKVYEVNFLFGGLVGSGGIFMQNTSSIFGDVHTNGSVTGNNFPVIDGNVSAVGTISDPPQVLGTKTEGAPFQEMPVPESILDGWEDEAEDGGVYSGACPYKPADGTTLGPIKIPCDVEINGTKIVTLTGKLWISGNLDVKNSAKLRLASFYGSRSEVVIAHNPADENDSGKITVQNSAQLLGSGTAGSYIMMISRNRSAEQGGDEEAIDVKNSSSASIYYAPHGKVIAQNSSQDVHLKTVVAWKLELKNSSLVEYEETLASVRIPAEKWAIGSWQEKP</sequence>